<dbReference type="EMBL" id="LITQ01000030">
    <property type="protein sequence ID" value="OAA90721.1"/>
    <property type="molecule type" value="Genomic_DNA"/>
</dbReference>
<evidence type="ECO:0000313" key="4">
    <source>
        <dbReference type="Proteomes" id="UP000093694"/>
    </source>
</evidence>
<name>A0A166RE34_9CLOT</name>
<evidence type="ECO:0000313" key="1">
    <source>
        <dbReference type="EMBL" id="OAA90721.1"/>
    </source>
</evidence>
<evidence type="ECO:0000313" key="3">
    <source>
        <dbReference type="Proteomes" id="UP000077384"/>
    </source>
</evidence>
<dbReference type="SUPFAM" id="SSF88659">
    <property type="entry name" value="Sigma3 and sigma4 domains of RNA polymerase sigma factors"/>
    <property type="match status" value="1"/>
</dbReference>
<dbReference type="InterPro" id="IPR013324">
    <property type="entry name" value="RNA_pol_sigma_r3/r4-like"/>
</dbReference>
<dbReference type="AlphaFoldDB" id="A0A166RE34"/>
<dbReference type="Proteomes" id="UP000093694">
    <property type="component" value="Unassembled WGS sequence"/>
</dbReference>
<sequence>MFAIKYYKGVESNLYNYKSIKAEIKNIDLELQELDNEGAGCKAIGYEEKSAPTNKFNSAVENEALKPEQLRRRRHKLKVQLEKINNALETLSDDEMNLVDLRYFKKLQFKIIAQIIDRNEVYCVCLKSKIIKKLIPLIYV</sequence>
<organism evidence="1 3">
    <name type="scientific">Clostridium coskatii</name>
    <dbReference type="NCBI Taxonomy" id="1705578"/>
    <lineage>
        <taxon>Bacteria</taxon>
        <taxon>Bacillati</taxon>
        <taxon>Bacillota</taxon>
        <taxon>Clostridia</taxon>
        <taxon>Eubacteriales</taxon>
        <taxon>Clostridiaceae</taxon>
        <taxon>Clostridium</taxon>
    </lineage>
</organism>
<reference evidence="1 3" key="1">
    <citation type="journal article" date="2015" name="Biotechnol. Bioeng.">
        <title>Genome sequence and phenotypic characterization of Caulobacter segnis.</title>
        <authorList>
            <person name="Patel S."/>
            <person name="Fletcher B."/>
            <person name="Scott D.C."/>
            <person name="Ely B."/>
        </authorList>
    </citation>
    <scope>NUCLEOTIDE SEQUENCE [LARGE SCALE GENOMIC DNA]</scope>
    <source>
        <strain evidence="1 3">PS02</strain>
    </source>
</reference>
<evidence type="ECO:0000313" key="2">
    <source>
        <dbReference type="EMBL" id="OBR97443.1"/>
    </source>
</evidence>
<keyword evidence="4" id="KW-1185">Reference proteome</keyword>
<gene>
    <name evidence="2" type="ORF">CLCOS_02990</name>
    <name evidence="1" type="ORF">WX73_02086</name>
</gene>
<comment type="caution">
    <text evidence="1">The sequence shown here is derived from an EMBL/GenBank/DDBJ whole genome shotgun (WGS) entry which is preliminary data.</text>
</comment>
<dbReference type="PATRIC" id="fig|1705578.3.peg.2344"/>
<evidence type="ECO:0008006" key="5">
    <source>
        <dbReference type="Google" id="ProtNLM"/>
    </source>
</evidence>
<proteinExistence type="predicted"/>
<protein>
    <recommendedName>
        <fullName evidence="5">Sigma factor</fullName>
    </recommendedName>
</protein>
<dbReference type="Proteomes" id="UP000077384">
    <property type="component" value="Unassembled WGS sequence"/>
</dbReference>
<dbReference type="EMBL" id="LROR01000023">
    <property type="protein sequence ID" value="OBR97443.1"/>
    <property type="molecule type" value="Genomic_DNA"/>
</dbReference>
<reference evidence="2 4" key="2">
    <citation type="journal article" date="2016" name="Front. Microbiol.">
        <title>Industrial Acetogenic Biocatalysts: A Comparative Metabolic and Genomic Analysis.</title>
        <authorList>
            <person name="Bengelsdorf F."/>
            <person name="Poehlein A."/>
            <person name="Sonja S."/>
            <person name="Erz C."/>
            <person name="Hummel T."/>
            <person name="Hoffmeister S."/>
            <person name="Daniel R."/>
            <person name="Durre P."/>
        </authorList>
    </citation>
    <scope>NUCLEOTIDE SEQUENCE [LARGE SCALE GENOMIC DNA]</scope>
    <source>
        <strain evidence="2 4">PTA-10522</strain>
    </source>
</reference>
<dbReference type="Gene3D" id="1.20.140.160">
    <property type="match status" value="1"/>
</dbReference>
<accession>A0A166RE34</accession>